<evidence type="ECO:0000313" key="8">
    <source>
        <dbReference type="EMBL" id="HHF08840.1"/>
    </source>
</evidence>
<dbReference type="InterPro" id="IPR004646">
    <property type="entry name" value="Fe-S_hydro-lyase_TtdA-typ_cat"/>
</dbReference>
<dbReference type="AlphaFoldDB" id="A0A7C5DVE3"/>
<dbReference type="NCBIfam" id="TIGR00722">
    <property type="entry name" value="ttdA_fumA_fumB"/>
    <property type="match status" value="1"/>
</dbReference>
<organism evidence="8">
    <name type="scientific">Kosmotoga arenicorallina</name>
    <dbReference type="NCBI Taxonomy" id="688066"/>
    <lineage>
        <taxon>Bacteria</taxon>
        <taxon>Thermotogati</taxon>
        <taxon>Thermotogota</taxon>
        <taxon>Thermotogae</taxon>
        <taxon>Kosmotogales</taxon>
        <taxon>Kosmotogaceae</taxon>
        <taxon>Kosmotoga</taxon>
    </lineage>
</organism>
<comment type="caution">
    <text evidence="8">The sequence shown here is derived from an EMBL/GenBank/DDBJ whole genome shotgun (WGS) entry which is preliminary data.</text>
</comment>
<feature type="non-terminal residue" evidence="8">
    <location>
        <position position="1"/>
    </location>
</feature>
<keyword evidence="2" id="KW-0004">4Fe-4S</keyword>
<dbReference type="InterPro" id="IPR051208">
    <property type="entry name" value="Class-I_Fumarase/Tartrate_DH"/>
</dbReference>
<dbReference type="GO" id="GO:0046872">
    <property type="term" value="F:metal ion binding"/>
    <property type="evidence" value="ECO:0007669"/>
    <property type="project" value="UniProtKB-KW"/>
</dbReference>
<evidence type="ECO:0000256" key="2">
    <source>
        <dbReference type="ARBA" id="ARBA00022485"/>
    </source>
</evidence>
<evidence type="ECO:0000256" key="6">
    <source>
        <dbReference type="ARBA" id="ARBA00023239"/>
    </source>
</evidence>
<dbReference type="EMBL" id="DRTH01000217">
    <property type="protein sequence ID" value="HHF08840.1"/>
    <property type="molecule type" value="Genomic_DNA"/>
</dbReference>
<comment type="similarity">
    <text evidence="1">Belongs to the class-I fumarase family.</text>
</comment>
<sequence length="170" mass="18733">LFGRKNTGDNTPVICHLFMIEGAQLEIRFLIKGGGSENLSALFMMRPSSNVEDLKEKILGHLKTFGVNACPPLHVGIGIGGTSEEALLLSKLALTKDFEERNHIEAYRILEEELLKEINALKLGYQGLGNGMSAYSVSVEYYPTHIATLPVALSVDCYLCRKGRFTIEDS</sequence>
<evidence type="ECO:0000256" key="3">
    <source>
        <dbReference type="ARBA" id="ARBA00022723"/>
    </source>
</evidence>
<feature type="domain" description="Fe-S hydro-lyase tartrate dehydratase alpha-type catalytic" evidence="7">
    <location>
        <begin position="3"/>
        <end position="164"/>
    </location>
</feature>
<keyword evidence="6" id="KW-0456">Lyase</keyword>
<evidence type="ECO:0000259" key="7">
    <source>
        <dbReference type="Pfam" id="PF05681"/>
    </source>
</evidence>
<dbReference type="GO" id="GO:0051539">
    <property type="term" value="F:4 iron, 4 sulfur cluster binding"/>
    <property type="evidence" value="ECO:0007669"/>
    <property type="project" value="UniProtKB-KW"/>
</dbReference>
<dbReference type="PANTHER" id="PTHR30389">
    <property type="entry name" value="FUMARATE HYDRATASE-RELATED"/>
    <property type="match status" value="1"/>
</dbReference>
<dbReference type="Proteomes" id="UP000886129">
    <property type="component" value="Unassembled WGS sequence"/>
</dbReference>
<dbReference type="Pfam" id="PF05681">
    <property type="entry name" value="Fumerase"/>
    <property type="match status" value="1"/>
</dbReference>
<gene>
    <name evidence="8" type="ORF">ENL26_03635</name>
</gene>
<dbReference type="GO" id="GO:0016829">
    <property type="term" value="F:lyase activity"/>
    <property type="evidence" value="ECO:0007669"/>
    <property type="project" value="UniProtKB-KW"/>
</dbReference>
<dbReference type="PANTHER" id="PTHR30389:SF17">
    <property type="entry name" value="L(+)-TARTRATE DEHYDRATASE SUBUNIT ALPHA-RELATED"/>
    <property type="match status" value="1"/>
</dbReference>
<keyword evidence="3" id="KW-0479">Metal-binding</keyword>
<reference evidence="8" key="1">
    <citation type="journal article" date="2020" name="mSystems">
        <title>Genome- and Community-Level Interaction Insights into Carbon Utilization and Element Cycling Functions of Hydrothermarchaeota in Hydrothermal Sediment.</title>
        <authorList>
            <person name="Zhou Z."/>
            <person name="Liu Y."/>
            <person name="Xu W."/>
            <person name="Pan J."/>
            <person name="Luo Z.H."/>
            <person name="Li M."/>
        </authorList>
    </citation>
    <scope>NUCLEOTIDE SEQUENCE [LARGE SCALE GENOMIC DNA]</scope>
    <source>
        <strain evidence="8">HyVt-80</strain>
    </source>
</reference>
<keyword evidence="4" id="KW-0408">Iron</keyword>
<evidence type="ECO:0000256" key="5">
    <source>
        <dbReference type="ARBA" id="ARBA00023014"/>
    </source>
</evidence>
<proteinExistence type="inferred from homology"/>
<protein>
    <submittedName>
        <fullName evidence="8">Fumarate hydratase</fullName>
    </submittedName>
</protein>
<accession>A0A7C5DVE3</accession>
<keyword evidence="5" id="KW-0411">Iron-sulfur</keyword>
<name>A0A7C5DVE3_9BACT</name>
<evidence type="ECO:0000256" key="1">
    <source>
        <dbReference type="ARBA" id="ARBA00008876"/>
    </source>
</evidence>
<evidence type="ECO:0000256" key="4">
    <source>
        <dbReference type="ARBA" id="ARBA00023004"/>
    </source>
</evidence>